<dbReference type="EMBL" id="LXQA010080898">
    <property type="protein sequence ID" value="MCI11624.1"/>
    <property type="molecule type" value="Genomic_DNA"/>
</dbReference>
<sequence length="52" mass="5970">MKLQNDGDVRTKFSIFSQHSTKGPVELYAMLVRSIQDCSVRGPLMKSRREVE</sequence>
<protein>
    <submittedName>
        <fullName evidence="1">Uncharacterized protein</fullName>
    </submittedName>
</protein>
<accession>A0A392PIJ8</accession>
<proteinExistence type="predicted"/>
<evidence type="ECO:0000313" key="1">
    <source>
        <dbReference type="EMBL" id="MCI11624.1"/>
    </source>
</evidence>
<name>A0A392PIJ8_9FABA</name>
<dbReference type="Proteomes" id="UP000265520">
    <property type="component" value="Unassembled WGS sequence"/>
</dbReference>
<comment type="caution">
    <text evidence="1">The sequence shown here is derived from an EMBL/GenBank/DDBJ whole genome shotgun (WGS) entry which is preliminary data.</text>
</comment>
<evidence type="ECO:0000313" key="2">
    <source>
        <dbReference type="Proteomes" id="UP000265520"/>
    </source>
</evidence>
<feature type="non-terminal residue" evidence="1">
    <location>
        <position position="52"/>
    </location>
</feature>
<keyword evidence="2" id="KW-1185">Reference proteome</keyword>
<reference evidence="1 2" key="1">
    <citation type="journal article" date="2018" name="Front. Plant Sci.">
        <title>Red Clover (Trifolium pratense) and Zigzag Clover (T. medium) - A Picture of Genomic Similarities and Differences.</title>
        <authorList>
            <person name="Dluhosova J."/>
            <person name="Istvanek J."/>
            <person name="Nedelnik J."/>
            <person name="Repkova J."/>
        </authorList>
    </citation>
    <scope>NUCLEOTIDE SEQUENCE [LARGE SCALE GENOMIC DNA]</scope>
    <source>
        <strain evidence="2">cv. 10/8</strain>
        <tissue evidence="1">Leaf</tissue>
    </source>
</reference>
<organism evidence="1 2">
    <name type="scientific">Trifolium medium</name>
    <dbReference type="NCBI Taxonomy" id="97028"/>
    <lineage>
        <taxon>Eukaryota</taxon>
        <taxon>Viridiplantae</taxon>
        <taxon>Streptophyta</taxon>
        <taxon>Embryophyta</taxon>
        <taxon>Tracheophyta</taxon>
        <taxon>Spermatophyta</taxon>
        <taxon>Magnoliopsida</taxon>
        <taxon>eudicotyledons</taxon>
        <taxon>Gunneridae</taxon>
        <taxon>Pentapetalae</taxon>
        <taxon>rosids</taxon>
        <taxon>fabids</taxon>
        <taxon>Fabales</taxon>
        <taxon>Fabaceae</taxon>
        <taxon>Papilionoideae</taxon>
        <taxon>50 kb inversion clade</taxon>
        <taxon>NPAAA clade</taxon>
        <taxon>Hologalegina</taxon>
        <taxon>IRL clade</taxon>
        <taxon>Trifolieae</taxon>
        <taxon>Trifolium</taxon>
    </lineage>
</organism>
<dbReference type="AlphaFoldDB" id="A0A392PIJ8"/>